<organism evidence="1 2">
    <name type="scientific">Psychroflexus salis</name>
    <dbReference type="NCBI Taxonomy" id="1526574"/>
    <lineage>
        <taxon>Bacteria</taxon>
        <taxon>Pseudomonadati</taxon>
        <taxon>Bacteroidota</taxon>
        <taxon>Flavobacteriia</taxon>
        <taxon>Flavobacteriales</taxon>
        <taxon>Flavobacteriaceae</taxon>
        <taxon>Psychroflexus</taxon>
    </lineage>
</organism>
<dbReference type="RefSeq" id="WP_188405442.1">
    <property type="nucleotide sequence ID" value="NZ_BMGL01000004.1"/>
</dbReference>
<comment type="caution">
    <text evidence="1">The sequence shown here is derived from an EMBL/GenBank/DDBJ whole genome shotgun (WGS) entry which is preliminary data.</text>
</comment>
<accession>A0A916ZPW8</accession>
<evidence type="ECO:0000313" key="1">
    <source>
        <dbReference type="EMBL" id="GGE08447.1"/>
    </source>
</evidence>
<dbReference type="Proteomes" id="UP000599688">
    <property type="component" value="Unassembled WGS sequence"/>
</dbReference>
<dbReference type="AlphaFoldDB" id="A0A916ZPW8"/>
<evidence type="ECO:0000313" key="2">
    <source>
        <dbReference type="Proteomes" id="UP000599688"/>
    </source>
</evidence>
<keyword evidence="2" id="KW-1185">Reference proteome</keyword>
<protein>
    <submittedName>
        <fullName evidence="1">Uncharacterized protein</fullName>
    </submittedName>
</protein>
<dbReference type="EMBL" id="BMGL01000004">
    <property type="protein sequence ID" value="GGE08447.1"/>
    <property type="molecule type" value="Genomic_DNA"/>
</dbReference>
<proteinExistence type="predicted"/>
<reference evidence="1 2" key="1">
    <citation type="journal article" date="2014" name="Int. J. Syst. Evol. Microbiol.">
        <title>Complete genome sequence of Corynebacterium casei LMG S-19264T (=DSM 44701T), isolated from a smear-ripened cheese.</title>
        <authorList>
            <consortium name="US DOE Joint Genome Institute (JGI-PGF)"/>
            <person name="Walter F."/>
            <person name="Albersmeier A."/>
            <person name="Kalinowski J."/>
            <person name="Ruckert C."/>
        </authorList>
    </citation>
    <scope>NUCLEOTIDE SEQUENCE [LARGE SCALE GENOMIC DNA]</scope>
    <source>
        <strain evidence="1 2">CGMCC 1.12925</strain>
    </source>
</reference>
<sequence length="61" mass="7105">MKTINYSIFKKNLLEEIIDELSPEFRPALSFEDLKQKTESKLNETKLLELFGIRATVEKSS</sequence>
<gene>
    <name evidence="1" type="ORF">GCM10010831_07490</name>
</gene>
<name>A0A916ZPW8_9FLAO</name>